<organism evidence="1 2">
    <name type="scientific">Bacillus cereus VD184</name>
    <dbReference type="NCBI Taxonomy" id="1053242"/>
    <lineage>
        <taxon>Bacteria</taxon>
        <taxon>Bacillati</taxon>
        <taxon>Bacillota</taxon>
        <taxon>Bacilli</taxon>
        <taxon>Bacillales</taxon>
        <taxon>Bacillaceae</taxon>
        <taxon>Bacillus</taxon>
        <taxon>Bacillus cereus group</taxon>
    </lineage>
</organism>
<evidence type="ECO:0000313" key="2">
    <source>
        <dbReference type="Proteomes" id="UP000014028"/>
    </source>
</evidence>
<proteinExistence type="predicted"/>
<reference evidence="1 2" key="1">
    <citation type="submission" date="2012-12" db="EMBL/GenBank/DDBJ databases">
        <title>The Genome Sequence of Bacillus cereus VD184.</title>
        <authorList>
            <consortium name="The Broad Institute Genome Sequencing Platform"/>
            <consortium name="The Broad Institute Genome Sequencing Center for Infectious Disease"/>
            <person name="Feldgarden M."/>
            <person name="Van der Auwera G.A."/>
            <person name="Mahillon J."/>
            <person name="Duprez V."/>
            <person name="Timmery S."/>
            <person name="Mattelet C."/>
            <person name="Dierick K."/>
            <person name="Sun M."/>
            <person name="Yu Z."/>
            <person name="Zhu L."/>
            <person name="Hu X."/>
            <person name="Shank E.B."/>
            <person name="Swiecicka I."/>
            <person name="Hansen B.M."/>
            <person name="Andrup L."/>
            <person name="Walker B."/>
            <person name="Young S.K."/>
            <person name="Zeng Q."/>
            <person name="Gargeya S."/>
            <person name="Fitzgerald M."/>
            <person name="Haas B."/>
            <person name="Abouelleil A."/>
            <person name="Alvarado L."/>
            <person name="Arachchi H.M."/>
            <person name="Berlin A.M."/>
            <person name="Chapman S.B."/>
            <person name="Dewar J."/>
            <person name="Goldberg J."/>
            <person name="Griggs A."/>
            <person name="Gujja S."/>
            <person name="Hansen M."/>
            <person name="Howarth C."/>
            <person name="Imamovic A."/>
            <person name="Larimer J."/>
            <person name="McCowan C."/>
            <person name="Murphy C."/>
            <person name="Neiman D."/>
            <person name="Pearson M."/>
            <person name="Priest M."/>
            <person name="Roberts A."/>
            <person name="Saif S."/>
            <person name="Shea T."/>
            <person name="Sisk P."/>
            <person name="Sykes S."/>
            <person name="Wortman J."/>
            <person name="Nusbaum C."/>
            <person name="Birren B."/>
        </authorList>
    </citation>
    <scope>NUCLEOTIDE SEQUENCE [LARGE SCALE GENOMIC DNA]</scope>
    <source>
        <strain evidence="1 2">VD184</strain>
    </source>
</reference>
<dbReference type="AlphaFoldDB" id="A0A9W5RA11"/>
<name>A0A9W5RA11_BACCE</name>
<accession>A0A9W5RA11</accession>
<gene>
    <name evidence="1" type="ORF">IKC_01690</name>
</gene>
<protein>
    <submittedName>
        <fullName evidence="1">Uncharacterized protein</fullName>
    </submittedName>
</protein>
<dbReference type="Proteomes" id="UP000014028">
    <property type="component" value="Unassembled WGS sequence"/>
</dbReference>
<evidence type="ECO:0000313" key="1">
    <source>
        <dbReference type="EMBL" id="EOQ17699.1"/>
    </source>
</evidence>
<comment type="caution">
    <text evidence="1">The sequence shown here is derived from an EMBL/GenBank/DDBJ whole genome shotgun (WGS) entry which is preliminary data.</text>
</comment>
<sequence>MFLFILIAYGGTGIINEGNEFRAKMVNFVAKDIYTKDSIQRGGQDVIIEKHEIQIDQITSGKVNIFTFYRNRKQIDDHFLRLQEPSLTANYFFHFHFDAESLHLLQKEFPSVYPYDGSETIHDWTEKMKAELQHQIQTGKWNKRVRIGNRILDVVFTWCDEDIVE</sequence>
<dbReference type="EMBL" id="AHFK01000028">
    <property type="protein sequence ID" value="EOQ17699.1"/>
    <property type="molecule type" value="Genomic_DNA"/>
</dbReference>